<dbReference type="Gene3D" id="3.40.50.300">
    <property type="entry name" value="P-loop containing nucleotide triphosphate hydrolases"/>
    <property type="match status" value="2"/>
</dbReference>
<evidence type="ECO:0000259" key="8">
    <source>
        <dbReference type="PROSITE" id="PS51192"/>
    </source>
</evidence>
<dbReference type="SUPFAM" id="SSF52540">
    <property type="entry name" value="P-loop containing nucleoside triphosphate hydrolases"/>
    <property type="match status" value="1"/>
</dbReference>
<evidence type="ECO:0000313" key="11">
    <source>
        <dbReference type="Proteomes" id="UP000000709"/>
    </source>
</evidence>
<dbReference type="GeneID" id="18871068"/>
<dbReference type="OrthoDB" id="10253254at2759"/>
<dbReference type="SMART" id="SM00847">
    <property type="entry name" value="HA2"/>
    <property type="match status" value="1"/>
</dbReference>
<protein>
    <recommendedName>
        <fullName evidence="1">RNA helicase</fullName>
        <ecNumber evidence="1">3.6.4.13</ecNumber>
    </recommendedName>
</protein>
<dbReference type="CDD" id="cd17917">
    <property type="entry name" value="DEXHc_RHA-like"/>
    <property type="match status" value="1"/>
</dbReference>
<evidence type="ECO:0000256" key="4">
    <source>
        <dbReference type="ARBA" id="ARBA00022806"/>
    </source>
</evidence>
<dbReference type="GO" id="GO:0003724">
    <property type="term" value="F:RNA helicase activity"/>
    <property type="evidence" value="ECO:0007669"/>
    <property type="project" value="UniProtKB-EC"/>
</dbReference>
<dbReference type="RefSeq" id="XP_007377283.1">
    <property type="nucleotide sequence ID" value="XM_007377221.1"/>
</dbReference>
<dbReference type="Pfam" id="PF07717">
    <property type="entry name" value="OB_NTP_bind"/>
    <property type="match status" value="1"/>
</dbReference>
<dbReference type="InterPro" id="IPR011709">
    <property type="entry name" value="DEAD-box_helicase_OB_fold"/>
</dbReference>
<dbReference type="InterPro" id="IPR002464">
    <property type="entry name" value="DNA/RNA_helicase_DEAH_CS"/>
</dbReference>
<evidence type="ECO:0000256" key="5">
    <source>
        <dbReference type="ARBA" id="ARBA00022840"/>
    </source>
</evidence>
<dbReference type="PROSITE" id="PS51192">
    <property type="entry name" value="HELICASE_ATP_BIND_1"/>
    <property type="match status" value="1"/>
</dbReference>
<dbReference type="HOGENOM" id="CLU_001832_5_10_1"/>
<feature type="region of interest" description="Disordered" evidence="7">
    <location>
        <begin position="110"/>
        <end position="134"/>
    </location>
</feature>
<feature type="domain" description="Helicase ATP-binding" evidence="8">
    <location>
        <begin position="186"/>
        <end position="348"/>
    </location>
</feature>
<dbReference type="Pfam" id="PF00270">
    <property type="entry name" value="DEAD"/>
    <property type="match status" value="1"/>
</dbReference>
<feature type="region of interest" description="Disordered" evidence="7">
    <location>
        <begin position="1"/>
        <end position="98"/>
    </location>
</feature>
<dbReference type="GO" id="GO:0000462">
    <property type="term" value="P:maturation of SSU-rRNA from tricistronic rRNA transcript (SSU-rRNA, 5.8S rRNA, LSU-rRNA)"/>
    <property type="evidence" value="ECO:0007669"/>
    <property type="project" value="EnsemblFungi"/>
</dbReference>
<feature type="compositionally biased region" description="Basic and acidic residues" evidence="7">
    <location>
        <begin position="110"/>
        <end position="121"/>
    </location>
</feature>
<dbReference type="OMA" id="APVHDFV"/>
<dbReference type="Pfam" id="PF00271">
    <property type="entry name" value="Helicase_C"/>
    <property type="match status" value="1"/>
</dbReference>
<dbReference type="FunCoup" id="G3ATT7">
    <property type="interactions" value="215"/>
</dbReference>
<dbReference type="InterPro" id="IPR007502">
    <property type="entry name" value="Helicase-assoc_dom"/>
</dbReference>
<dbReference type="InterPro" id="IPR011545">
    <property type="entry name" value="DEAD/DEAH_box_helicase_dom"/>
</dbReference>
<dbReference type="STRING" id="619300.G3ATT7"/>
<keyword evidence="5" id="KW-0067">ATP-binding</keyword>
<feature type="domain" description="Helicase C-terminal" evidence="9">
    <location>
        <begin position="373"/>
        <end position="546"/>
    </location>
</feature>
<dbReference type="eggNOG" id="KOG0922">
    <property type="taxonomic scope" value="Eukaryota"/>
</dbReference>
<dbReference type="GO" id="GO:0045943">
    <property type="term" value="P:positive regulation of transcription by RNA polymerase I"/>
    <property type="evidence" value="ECO:0007669"/>
    <property type="project" value="TreeGrafter"/>
</dbReference>
<keyword evidence="11" id="KW-1185">Reference proteome</keyword>
<evidence type="ECO:0000256" key="1">
    <source>
        <dbReference type="ARBA" id="ARBA00012552"/>
    </source>
</evidence>
<dbReference type="PROSITE" id="PS51194">
    <property type="entry name" value="HELICASE_CTER"/>
    <property type="match status" value="1"/>
</dbReference>
<dbReference type="GO" id="GO:0032040">
    <property type="term" value="C:small-subunit processome"/>
    <property type="evidence" value="ECO:0007669"/>
    <property type="project" value="EnsemblFungi"/>
</dbReference>
<dbReference type="KEGG" id="spaa:SPAPADRAFT_157168"/>
<dbReference type="CDD" id="cd18791">
    <property type="entry name" value="SF2_C_RHA"/>
    <property type="match status" value="1"/>
</dbReference>
<dbReference type="Pfam" id="PF21010">
    <property type="entry name" value="HA2_C"/>
    <property type="match status" value="1"/>
</dbReference>
<evidence type="ECO:0000256" key="7">
    <source>
        <dbReference type="SAM" id="MobiDB-lite"/>
    </source>
</evidence>
<dbReference type="FunFam" id="3.40.50.300:FF:000145">
    <property type="entry name" value="probable ATP-dependent RNA helicase DHX40"/>
    <property type="match status" value="1"/>
</dbReference>
<keyword evidence="2" id="KW-0547">Nucleotide-binding</keyword>
<feature type="compositionally biased region" description="Basic residues" evidence="7">
    <location>
        <begin position="19"/>
        <end position="29"/>
    </location>
</feature>
<dbReference type="EC" id="3.6.4.13" evidence="1"/>
<dbReference type="InterPro" id="IPR001650">
    <property type="entry name" value="Helicase_C-like"/>
</dbReference>
<name>G3ATT7_SPAPN</name>
<dbReference type="PROSITE" id="PS00690">
    <property type="entry name" value="DEAH_ATP_HELICASE"/>
    <property type="match status" value="1"/>
</dbReference>
<dbReference type="GO" id="GO:0003725">
    <property type="term" value="F:double-stranded RNA binding"/>
    <property type="evidence" value="ECO:0007669"/>
    <property type="project" value="TreeGrafter"/>
</dbReference>
<dbReference type="InterPro" id="IPR014001">
    <property type="entry name" value="Helicase_ATP-bd"/>
</dbReference>
<accession>G3ATT7</accession>
<dbReference type="SMART" id="SM00490">
    <property type="entry name" value="HELICc"/>
    <property type="match status" value="1"/>
</dbReference>
<evidence type="ECO:0000313" key="10">
    <source>
        <dbReference type="EMBL" id="EGW30312.1"/>
    </source>
</evidence>
<proteinExistence type="predicted"/>
<feature type="compositionally biased region" description="Basic residues" evidence="7">
    <location>
        <begin position="122"/>
        <end position="134"/>
    </location>
</feature>
<comment type="catalytic activity">
    <reaction evidence="6">
        <text>ATP + H2O = ADP + phosphate + H(+)</text>
        <dbReference type="Rhea" id="RHEA:13065"/>
        <dbReference type="ChEBI" id="CHEBI:15377"/>
        <dbReference type="ChEBI" id="CHEBI:15378"/>
        <dbReference type="ChEBI" id="CHEBI:30616"/>
        <dbReference type="ChEBI" id="CHEBI:43474"/>
        <dbReference type="ChEBI" id="CHEBI:456216"/>
        <dbReference type="EC" id="3.6.4.13"/>
    </reaction>
</comment>
<dbReference type="SMART" id="SM00487">
    <property type="entry name" value="DEXDc"/>
    <property type="match status" value="1"/>
</dbReference>
<keyword evidence="3" id="KW-0378">Hydrolase</keyword>
<dbReference type="Proteomes" id="UP000000709">
    <property type="component" value="Unassembled WGS sequence"/>
</dbReference>
<evidence type="ECO:0000256" key="3">
    <source>
        <dbReference type="ARBA" id="ARBA00022801"/>
    </source>
</evidence>
<dbReference type="AlphaFoldDB" id="G3ATT7"/>
<gene>
    <name evidence="10" type="ORF">SPAPADRAFT_157168</name>
</gene>
<evidence type="ECO:0000256" key="6">
    <source>
        <dbReference type="ARBA" id="ARBA00047984"/>
    </source>
</evidence>
<keyword evidence="4 10" id="KW-0347">Helicase</keyword>
<dbReference type="PANTHER" id="PTHR18934:SF118">
    <property type="entry name" value="ATP-DEPENDENT RNA HELICASE DHX33"/>
    <property type="match status" value="1"/>
</dbReference>
<dbReference type="InterPro" id="IPR048333">
    <property type="entry name" value="HA2_WH"/>
</dbReference>
<dbReference type="GO" id="GO:0042802">
    <property type="term" value="F:identical protein binding"/>
    <property type="evidence" value="ECO:0007669"/>
    <property type="project" value="EnsemblFungi"/>
</dbReference>
<reference evidence="10 11" key="1">
    <citation type="journal article" date="2011" name="Proc. Natl. Acad. Sci. U.S.A.">
        <title>Comparative genomics of xylose-fermenting fungi for enhanced biofuel production.</title>
        <authorList>
            <person name="Wohlbach D.J."/>
            <person name="Kuo A."/>
            <person name="Sato T.K."/>
            <person name="Potts K.M."/>
            <person name="Salamov A.A."/>
            <person name="LaButti K.M."/>
            <person name="Sun H."/>
            <person name="Clum A."/>
            <person name="Pangilinan J.L."/>
            <person name="Lindquist E.A."/>
            <person name="Lucas S."/>
            <person name="Lapidus A."/>
            <person name="Jin M."/>
            <person name="Gunawan C."/>
            <person name="Balan V."/>
            <person name="Dale B.E."/>
            <person name="Jeffries T.W."/>
            <person name="Zinkel R."/>
            <person name="Barry K.W."/>
            <person name="Grigoriev I.V."/>
            <person name="Gasch A.P."/>
        </authorList>
    </citation>
    <scope>NUCLEOTIDE SEQUENCE [LARGE SCALE GENOMIC DNA]</scope>
    <source>
        <strain evidence="11">NRRL Y-27907 / 11-Y1</strain>
    </source>
</reference>
<dbReference type="Gene3D" id="1.20.120.1080">
    <property type="match status" value="1"/>
</dbReference>
<evidence type="ECO:0000259" key="9">
    <source>
        <dbReference type="PROSITE" id="PS51194"/>
    </source>
</evidence>
<dbReference type="FunFam" id="1.20.120.1080:FF:000028">
    <property type="entry name" value="ATP-dependent RNA helicase"/>
    <property type="match status" value="1"/>
</dbReference>
<evidence type="ECO:0000256" key="2">
    <source>
        <dbReference type="ARBA" id="ARBA00022741"/>
    </source>
</evidence>
<organism evidence="11">
    <name type="scientific">Spathaspora passalidarum (strain NRRL Y-27907 / 11-Y1)</name>
    <dbReference type="NCBI Taxonomy" id="619300"/>
    <lineage>
        <taxon>Eukaryota</taxon>
        <taxon>Fungi</taxon>
        <taxon>Dikarya</taxon>
        <taxon>Ascomycota</taxon>
        <taxon>Saccharomycotina</taxon>
        <taxon>Pichiomycetes</taxon>
        <taxon>Debaryomycetaceae</taxon>
        <taxon>Spathaspora</taxon>
    </lineage>
</organism>
<dbReference type="EMBL" id="GL996505">
    <property type="protein sequence ID" value="EGW30312.1"/>
    <property type="molecule type" value="Genomic_DNA"/>
</dbReference>
<dbReference type="PANTHER" id="PTHR18934">
    <property type="entry name" value="ATP-DEPENDENT RNA HELICASE"/>
    <property type="match status" value="1"/>
</dbReference>
<dbReference type="InParanoid" id="G3ATT7"/>
<dbReference type="FunFam" id="3.40.50.300:FF:002124">
    <property type="entry name" value="ATP-dependent RNA helicase"/>
    <property type="match status" value="1"/>
</dbReference>
<sequence>MTKDVLSGTVNNSSDSAGLKKRKRKRSKKTHQEEPQVQPPQPQQNDLAQDKKRVNKKLKFEEEETDVVVSESPIEREQPESGHIQELNNSHTHKKTDTHKHKHKHLEEVEHEHKHEHQHEHKHEHKHKQKHKPKVVKFTEKEEEDDEDDFSNKFTFNTTKQLTERANELLQIRKQLPIYKHHDKILSCINSNQVTIVIGETGSGKSTQIPQFLMNESMKMIGVTQPRRVAAASLAARVSEEHGCKLGQDVGYQVRFTNMTSNKTKLKYLTDGMLLREIMLDNKLTKYSIIILDEAHERTILTDLIMGFLKSLLLSGERPDLKVVIMSATLNAELFSKFFNNAPVLFIEGKMYPVSQYYLDDDSSDIVDTMIRTIIQVNLSEPEGGDILCFLAGQEEIDNCVKVLQDIAPQLPKQAPLIVPLPLYAALSPNQQSKIFESLPKHQRKVILATNIAETSITVSGVKYVIDSGLRKVKVWKHNLGLSTLLTTPISQASAKQRAGRAGRESAGKVFRLYSEPVFSTLPQQQESEIKRNDIILPVLTLKKLGIDDLLNWTWLEYPGQDSILNALNSLYTLGALNDQGKVTSLGYKMSILPLTPQLSVVLLTAVELGVVSEVIDIVSCLSVDNLVLNVTEEARDEINFKRRNYCPLGIQYGDLISMYEFFNNFQKLSPGEAKEWCHEMMFSYKGFKNVIRVKNQLKEYMYTTIKQDDSLTNDQKDMELSKLKAQFEKEDEEDGVTEGINIPNILKSFLKGYITNTAVGMPDRSFRTFNTGQLISIHPSSTLFGKANIDAIMYIEYVYTMKSYARNCSIIELAWLQEIAPNIISKININE</sequence>
<dbReference type="GO" id="GO:0016787">
    <property type="term" value="F:hydrolase activity"/>
    <property type="evidence" value="ECO:0007669"/>
    <property type="project" value="UniProtKB-KW"/>
</dbReference>
<dbReference type="InterPro" id="IPR027417">
    <property type="entry name" value="P-loop_NTPase"/>
</dbReference>
<dbReference type="Pfam" id="PF04408">
    <property type="entry name" value="WHD_HA2"/>
    <property type="match status" value="1"/>
</dbReference>
<dbReference type="GO" id="GO:0005524">
    <property type="term" value="F:ATP binding"/>
    <property type="evidence" value="ECO:0007669"/>
    <property type="project" value="UniProtKB-KW"/>
</dbReference>